<dbReference type="OrthoDB" id="5967017at2759"/>
<accession>A0A8X6MJ17</accession>
<dbReference type="Proteomes" id="UP000886998">
    <property type="component" value="Unassembled WGS sequence"/>
</dbReference>
<dbReference type="AlphaFoldDB" id="A0A8X6MJ17"/>
<gene>
    <name evidence="1" type="primary">AVEN_125758_1</name>
    <name evidence="1" type="ORF">TNIN_349521</name>
</gene>
<dbReference type="EMBL" id="BMAV01027124">
    <property type="protein sequence ID" value="GFS56504.1"/>
    <property type="molecule type" value="Genomic_DNA"/>
</dbReference>
<evidence type="ECO:0000313" key="1">
    <source>
        <dbReference type="EMBL" id="GFS56504.1"/>
    </source>
</evidence>
<evidence type="ECO:0000313" key="2">
    <source>
        <dbReference type="Proteomes" id="UP000886998"/>
    </source>
</evidence>
<sequence length="127" mass="14340">MSFIARSSYVALACDINQKSNRIANGLDLELLRQCQRIPAVVSNSKAVRVVESFPESEDNYPKAIAQLQERFGRELFVQIYVRDLLSMVMRNAATGRSKTDIPALYDKLEAKIRALESLGRTQNKYG</sequence>
<keyword evidence="2" id="KW-1185">Reference proteome</keyword>
<protein>
    <submittedName>
        <fullName evidence="1">Uncharacterized protein</fullName>
    </submittedName>
</protein>
<dbReference type="InterPro" id="IPR005312">
    <property type="entry name" value="DUF1759"/>
</dbReference>
<reference evidence="1" key="1">
    <citation type="submission" date="2020-08" db="EMBL/GenBank/DDBJ databases">
        <title>Multicomponent nature underlies the extraordinary mechanical properties of spider dragline silk.</title>
        <authorList>
            <person name="Kono N."/>
            <person name="Nakamura H."/>
            <person name="Mori M."/>
            <person name="Yoshida Y."/>
            <person name="Ohtoshi R."/>
            <person name="Malay A.D."/>
            <person name="Moran D.A.P."/>
            <person name="Tomita M."/>
            <person name="Numata K."/>
            <person name="Arakawa K."/>
        </authorList>
    </citation>
    <scope>NUCLEOTIDE SEQUENCE</scope>
</reference>
<comment type="caution">
    <text evidence="1">The sequence shown here is derived from an EMBL/GenBank/DDBJ whole genome shotgun (WGS) entry which is preliminary data.</text>
</comment>
<dbReference type="Pfam" id="PF03564">
    <property type="entry name" value="DUF1759"/>
    <property type="match status" value="1"/>
</dbReference>
<name>A0A8X6MJ17_9ARAC</name>
<proteinExistence type="predicted"/>
<organism evidence="1 2">
    <name type="scientific">Trichonephila inaurata madagascariensis</name>
    <dbReference type="NCBI Taxonomy" id="2747483"/>
    <lineage>
        <taxon>Eukaryota</taxon>
        <taxon>Metazoa</taxon>
        <taxon>Ecdysozoa</taxon>
        <taxon>Arthropoda</taxon>
        <taxon>Chelicerata</taxon>
        <taxon>Arachnida</taxon>
        <taxon>Araneae</taxon>
        <taxon>Araneomorphae</taxon>
        <taxon>Entelegynae</taxon>
        <taxon>Araneoidea</taxon>
        <taxon>Nephilidae</taxon>
        <taxon>Trichonephila</taxon>
        <taxon>Trichonephila inaurata</taxon>
    </lineage>
</organism>